<feature type="transmembrane region" description="Helical" evidence="7">
    <location>
        <begin position="367"/>
        <end position="393"/>
    </location>
</feature>
<gene>
    <name evidence="9" type="ORF">SAMN04489751_1104</name>
</gene>
<evidence type="ECO:0000256" key="7">
    <source>
        <dbReference type="SAM" id="Phobius"/>
    </source>
</evidence>
<dbReference type="PROSITE" id="PS50850">
    <property type="entry name" value="MFS"/>
    <property type="match status" value="1"/>
</dbReference>
<reference evidence="9" key="1">
    <citation type="submission" date="2016-10" db="EMBL/GenBank/DDBJ databases">
        <authorList>
            <person name="Varghese N."/>
            <person name="Submissions S."/>
        </authorList>
    </citation>
    <scope>NUCLEOTIDE SEQUENCE [LARGE SCALE GENOMIC DNA]</scope>
    <source>
        <strain evidence="9">DSM 22082</strain>
    </source>
</reference>
<dbReference type="OrthoDB" id="7375466at2"/>
<keyword evidence="6 7" id="KW-0472">Membrane</keyword>
<organism evidence="9 10">
    <name type="scientific">Brevibacterium sandarakinum</name>
    <dbReference type="NCBI Taxonomy" id="629680"/>
    <lineage>
        <taxon>Bacteria</taxon>
        <taxon>Bacillati</taxon>
        <taxon>Actinomycetota</taxon>
        <taxon>Actinomycetes</taxon>
        <taxon>Micrococcales</taxon>
        <taxon>Brevibacteriaceae</taxon>
        <taxon>Brevibacterium</taxon>
    </lineage>
</organism>
<keyword evidence="2" id="KW-0813">Transport</keyword>
<proteinExistence type="predicted"/>
<dbReference type="EMBL" id="LT629739">
    <property type="protein sequence ID" value="SDS04829.1"/>
    <property type="molecule type" value="Genomic_DNA"/>
</dbReference>
<dbReference type="Pfam" id="PF07690">
    <property type="entry name" value="MFS_1"/>
    <property type="match status" value="1"/>
</dbReference>
<feature type="transmembrane region" description="Helical" evidence="7">
    <location>
        <begin position="342"/>
        <end position="361"/>
    </location>
</feature>
<feature type="transmembrane region" description="Helical" evidence="7">
    <location>
        <begin position="414"/>
        <end position="431"/>
    </location>
</feature>
<feature type="transmembrane region" description="Helical" evidence="7">
    <location>
        <begin position="241"/>
        <end position="258"/>
    </location>
</feature>
<dbReference type="SUPFAM" id="SSF103473">
    <property type="entry name" value="MFS general substrate transporter"/>
    <property type="match status" value="1"/>
</dbReference>
<feature type="transmembrane region" description="Helical" evidence="7">
    <location>
        <begin position="89"/>
        <end position="112"/>
    </location>
</feature>
<dbReference type="AlphaFoldDB" id="A0A1H1P2L4"/>
<evidence type="ECO:0000256" key="1">
    <source>
        <dbReference type="ARBA" id="ARBA00004651"/>
    </source>
</evidence>
<feature type="transmembrane region" description="Helical" evidence="7">
    <location>
        <begin position="451"/>
        <end position="469"/>
    </location>
</feature>
<feature type="transmembrane region" description="Helical" evidence="7">
    <location>
        <begin position="20"/>
        <end position="47"/>
    </location>
</feature>
<evidence type="ECO:0000256" key="6">
    <source>
        <dbReference type="ARBA" id="ARBA00023136"/>
    </source>
</evidence>
<comment type="subcellular location">
    <subcellularLocation>
        <location evidence="1">Cell membrane</location>
        <topology evidence="1">Multi-pass membrane protein</topology>
    </subcellularLocation>
</comment>
<sequence length="487" mass="50203">MGKRLQHPHGPRSSPGSAGVFTLVLLCGAQFMVVLDTSIVNVALPAIGADLNFHSDAHLQYVISLYALTFGGFLILAGRMADIFGRSRLFLIGLLVFTAASLACGLAGTSGLLLGARALQGVGSAIVSSAALALLTTQFAEGKARNTALGVWGATGGAAGASGMVLGGLLTSALGWEWVFFINVPVGITIMIATPRIMHACTTASPDTRLDLLGSTCITAALGLLIYTATQIEQLGLEPTTLGMSLGVVVLIIVFIVVEQRTTHPILPFRLFRVPGLAVANIVVLILNSIIASHLFFTTLYVQNVLSYSPLQTGFAFVPNSVLVVVGASMTSRLVHRIGVNYLLAFGSALIGISALLLSPVPSAGSYLLNVLPGFALAGFGLGIGFTAAMIAATTGVPTRDHGAASGLINSAQQVGFALGIAIIVAIASSIGRNLHPSDGGFQTAIYTSGYLLDAALALLATTIALIFIRHSKRGKSHSTSDPADQT</sequence>
<feature type="transmembrane region" description="Helical" evidence="7">
    <location>
        <begin position="118"/>
        <end position="137"/>
    </location>
</feature>
<dbReference type="InterPro" id="IPR020846">
    <property type="entry name" value="MFS_dom"/>
</dbReference>
<dbReference type="GO" id="GO:0022857">
    <property type="term" value="F:transmembrane transporter activity"/>
    <property type="evidence" value="ECO:0007669"/>
    <property type="project" value="InterPro"/>
</dbReference>
<dbReference type="GO" id="GO:0005886">
    <property type="term" value="C:plasma membrane"/>
    <property type="evidence" value="ECO:0007669"/>
    <property type="project" value="UniProtKB-SubCell"/>
</dbReference>
<evidence type="ECO:0000256" key="4">
    <source>
        <dbReference type="ARBA" id="ARBA00022692"/>
    </source>
</evidence>
<dbReference type="RefSeq" id="WP_092103853.1">
    <property type="nucleotide sequence ID" value="NZ_LT629739.1"/>
</dbReference>
<evidence type="ECO:0000313" key="10">
    <source>
        <dbReference type="Proteomes" id="UP000199700"/>
    </source>
</evidence>
<dbReference type="Gene3D" id="1.20.1250.20">
    <property type="entry name" value="MFS general substrate transporter like domains"/>
    <property type="match status" value="1"/>
</dbReference>
<keyword evidence="10" id="KW-1185">Reference proteome</keyword>
<feature type="transmembrane region" description="Helical" evidence="7">
    <location>
        <begin position="210"/>
        <end position="229"/>
    </location>
</feature>
<evidence type="ECO:0000256" key="3">
    <source>
        <dbReference type="ARBA" id="ARBA00022475"/>
    </source>
</evidence>
<dbReference type="STRING" id="629680.SAMN04489751_1104"/>
<dbReference type="Proteomes" id="UP000199700">
    <property type="component" value="Chromosome"/>
</dbReference>
<evidence type="ECO:0000256" key="5">
    <source>
        <dbReference type="ARBA" id="ARBA00022989"/>
    </source>
</evidence>
<keyword evidence="5 7" id="KW-1133">Transmembrane helix</keyword>
<feature type="transmembrane region" description="Helical" evidence="7">
    <location>
        <begin position="279"/>
        <end position="302"/>
    </location>
</feature>
<feature type="transmembrane region" description="Helical" evidence="7">
    <location>
        <begin position="149"/>
        <end position="172"/>
    </location>
</feature>
<feature type="transmembrane region" description="Helical" evidence="7">
    <location>
        <begin position="178"/>
        <end position="198"/>
    </location>
</feature>
<evidence type="ECO:0000259" key="8">
    <source>
        <dbReference type="PROSITE" id="PS50850"/>
    </source>
</evidence>
<evidence type="ECO:0000313" key="9">
    <source>
        <dbReference type="EMBL" id="SDS04829.1"/>
    </source>
</evidence>
<protein>
    <submittedName>
        <fullName evidence="9">Drug resistance transporter, EmrB/QacA subfamily</fullName>
    </submittedName>
</protein>
<evidence type="ECO:0000256" key="2">
    <source>
        <dbReference type="ARBA" id="ARBA00022448"/>
    </source>
</evidence>
<dbReference type="InterPro" id="IPR011701">
    <property type="entry name" value="MFS"/>
</dbReference>
<dbReference type="CDD" id="cd17321">
    <property type="entry name" value="MFS_MMR_MDR_like"/>
    <property type="match status" value="1"/>
</dbReference>
<feature type="domain" description="Major facilitator superfamily (MFS) profile" evidence="8">
    <location>
        <begin position="22"/>
        <end position="473"/>
    </location>
</feature>
<dbReference type="PANTHER" id="PTHR42718">
    <property type="entry name" value="MAJOR FACILITATOR SUPERFAMILY MULTIDRUG TRANSPORTER MFSC"/>
    <property type="match status" value="1"/>
</dbReference>
<feature type="transmembrane region" description="Helical" evidence="7">
    <location>
        <begin position="59"/>
        <end position="77"/>
    </location>
</feature>
<feature type="transmembrane region" description="Helical" evidence="7">
    <location>
        <begin position="314"/>
        <end position="335"/>
    </location>
</feature>
<accession>A0A1H1P2L4</accession>
<dbReference type="Gene3D" id="1.20.1720.10">
    <property type="entry name" value="Multidrug resistance protein D"/>
    <property type="match status" value="1"/>
</dbReference>
<dbReference type="PANTHER" id="PTHR42718:SF46">
    <property type="entry name" value="BLR6921 PROTEIN"/>
    <property type="match status" value="1"/>
</dbReference>
<dbReference type="InterPro" id="IPR036259">
    <property type="entry name" value="MFS_trans_sf"/>
</dbReference>
<keyword evidence="3" id="KW-1003">Cell membrane</keyword>
<keyword evidence="4 7" id="KW-0812">Transmembrane</keyword>
<name>A0A1H1P2L4_BRESA</name>